<reference evidence="2" key="1">
    <citation type="journal article" date="2012" name="Stand. Genomic Sci.">
        <title>Complete genome sequence of Halopiger xanaduensis type strain (SH-6(T)).</title>
        <authorList>
            <person name="Anderson I."/>
            <person name="Tindall B.J."/>
            <person name="Rohde M."/>
            <person name="Lucas S."/>
            <person name="Han J."/>
            <person name="Lapidus A."/>
            <person name="Cheng J.F."/>
            <person name="Goodwin L."/>
            <person name="Pitluck S."/>
            <person name="Peters L."/>
            <person name="Pati A."/>
            <person name="Mikhailova N."/>
            <person name="Pagani I."/>
            <person name="Teshima H."/>
            <person name="Han C."/>
            <person name="Tapia R."/>
            <person name="Land M."/>
            <person name="Woyke T."/>
            <person name="Klenk H.P."/>
            <person name="Kyrpides N."/>
            <person name="Ivanova N."/>
        </authorList>
    </citation>
    <scope>NUCLEOTIDE SEQUENCE [LARGE SCALE GENOMIC DNA]</scope>
    <source>
        <strain evidence="2">DSM 18323 / JCM 14033 / SH-6</strain>
        <plasmid evidence="2">Plasmid pHALXA01</plasmid>
    </source>
</reference>
<name>F8DDH7_HALXS</name>
<dbReference type="Gene3D" id="3.20.20.140">
    <property type="entry name" value="Metal-dependent hydrolases"/>
    <property type="match status" value="1"/>
</dbReference>
<sequence length="354" mass="40137">METLHPYDGLEWDEHEQQLTQFHTHEPRNTIRDDTCIHEPSIDAETVPIDDLGKNNLSPASSPRTLLKKYRNVGYTVFSLTEHEYYVERSKYKNVPYEEMPERLEQTSWPWAKWNVDPAELGVVALPGTELRASHHGSLHDVIGLDTDIGHGRQASMTALLERIADQDGLAILPHPSKYNEASDYERYVSVFEAADVLLGMEIFNGNDRYPSRALWDRLLTHFGPERPIWAFAGDDYHGRARPQDGKRFNRSRIVLLLSTHSKAAVREALTEGRFYVQHNGDHHAPFIDAIEVTNDAITVDSPDAVGIEWVADGEVVATGETILNDRLEDRTYVRAEVHGDGRAVSCTQPFYPV</sequence>
<keyword evidence="2" id="KW-1185">Reference proteome</keyword>
<evidence type="ECO:0008006" key="3">
    <source>
        <dbReference type="Google" id="ProtNLM"/>
    </source>
</evidence>
<dbReference type="InterPro" id="IPR016195">
    <property type="entry name" value="Pol/histidinol_Pase-like"/>
</dbReference>
<keyword evidence="1" id="KW-0614">Plasmid</keyword>
<geneLocation type="plasmid" evidence="1 2">
    <name>pHALXA01</name>
</geneLocation>
<evidence type="ECO:0000313" key="2">
    <source>
        <dbReference type="Proteomes" id="UP000006794"/>
    </source>
</evidence>
<dbReference type="EMBL" id="CP002840">
    <property type="protein sequence ID" value="AEH39071.1"/>
    <property type="molecule type" value="Genomic_DNA"/>
</dbReference>
<protein>
    <recommendedName>
        <fullName evidence="3">PHP domain protein</fullName>
    </recommendedName>
</protein>
<dbReference type="GeneID" id="10795339"/>
<evidence type="ECO:0000313" key="1">
    <source>
        <dbReference type="EMBL" id="AEH39071.1"/>
    </source>
</evidence>
<gene>
    <name evidence="1" type="ordered locus">Halxa_0470</name>
</gene>
<accession>F8DDH7</accession>
<dbReference type="RefSeq" id="WP_013875799.1">
    <property type="nucleotide sequence ID" value="NC_015658.1"/>
</dbReference>
<dbReference type="KEGG" id="hxa:Halxa_0470"/>
<dbReference type="AlphaFoldDB" id="F8DDH7"/>
<dbReference type="HOGENOM" id="CLU_881719_0_0_2"/>
<dbReference type="SUPFAM" id="SSF89550">
    <property type="entry name" value="PHP domain-like"/>
    <property type="match status" value="1"/>
</dbReference>
<dbReference type="OrthoDB" id="190627at2157"/>
<proteinExistence type="predicted"/>
<dbReference type="Proteomes" id="UP000006794">
    <property type="component" value="Plasmid pHALXA01"/>
</dbReference>
<organism evidence="1 2">
    <name type="scientific">Halopiger xanaduensis (strain DSM 18323 / JCM 14033 / SH-6)</name>
    <dbReference type="NCBI Taxonomy" id="797210"/>
    <lineage>
        <taxon>Archaea</taxon>
        <taxon>Methanobacteriati</taxon>
        <taxon>Methanobacteriota</taxon>
        <taxon>Stenosarchaea group</taxon>
        <taxon>Halobacteria</taxon>
        <taxon>Halobacteriales</taxon>
        <taxon>Natrialbaceae</taxon>
        <taxon>Halopiger</taxon>
    </lineage>
</organism>